<dbReference type="SUPFAM" id="SSF52172">
    <property type="entry name" value="CheY-like"/>
    <property type="match status" value="1"/>
</dbReference>
<comment type="caution">
    <text evidence="2">The sequence shown here is derived from an EMBL/GenBank/DDBJ whole genome shotgun (WGS) entry which is preliminary data.</text>
</comment>
<dbReference type="EMBL" id="JBHRWK010000092">
    <property type="protein sequence ID" value="MFC3455443.1"/>
    <property type="molecule type" value="Genomic_DNA"/>
</dbReference>
<feature type="domain" description="ANTAR" evidence="1">
    <location>
        <begin position="44"/>
        <end position="105"/>
    </location>
</feature>
<dbReference type="PROSITE" id="PS50921">
    <property type="entry name" value="ANTAR"/>
    <property type="match status" value="1"/>
</dbReference>
<organism evidence="2 3">
    <name type="scientific">Amycolatopsis speibonae</name>
    <dbReference type="NCBI Taxonomy" id="1450224"/>
    <lineage>
        <taxon>Bacteria</taxon>
        <taxon>Bacillati</taxon>
        <taxon>Actinomycetota</taxon>
        <taxon>Actinomycetes</taxon>
        <taxon>Pseudonocardiales</taxon>
        <taxon>Pseudonocardiaceae</taxon>
        <taxon>Amycolatopsis</taxon>
    </lineage>
</organism>
<keyword evidence="3" id="KW-1185">Reference proteome</keyword>
<dbReference type="RefSeq" id="WP_378245885.1">
    <property type="nucleotide sequence ID" value="NZ_JBHRWK010000092.1"/>
</dbReference>
<dbReference type="InterPro" id="IPR005561">
    <property type="entry name" value="ANTAR"/>
</dbReference>
<accession>A0ABV7PAG4</accession>
<dbReference type="InterPro" id="IPR036388">
    <property type="entry name" value="WH-like_DNA-bd_sf"/>
</dbReference>
<sequence length="111" mass="12099">MLSYRLFVSETTLGALNLYSRGIDAFDDQTQREGDVFASHSAIALIGVQNEAHLNAALEHRDAIGTAKGILMNRHGIGPVEAFRLLVEASQAANLKPHEVAAWLVDHHLDV</sequence>
<proteinExistence type="predicted"/>
<dbReference type="SMART" id="SM01012">
    <property type="entry name" value="ANTAR"/>
    <property type="match status" value="1"/>
</dbReference>
<name>A0ABV7PAG4_9PSEU</name>
<dbReference type="Pfam" id="PF03861">
    <property type="entry name" value="ANTAR"/>
    <property type="match status" value="1"/>
</dbReference>
<gene>
    <name evidence="2" type="ORF">ACFOSH_38915</name>
</gene>
<evidence type="ECO:0000313" key="3">
    <source>
        <dbReference type="Proteomes" id="UP001595645"/>
    </source>
</evidence>
<evidence type="ECO:0000259" key="1">
    <source>
        <dbReference type="PROSITE" id="PS50921"/>
    </source>
</evidence>
<dbReference type="Gene3D" id="1.10.10.10">
    <property type="entry name" value="Winged helix-like DNA-binding domain superfamily/Winged helix DNA-binding domain"/>
    <property type="match status" value="1"/>
</dbReference>
<reference evidence="3" key="1">
    <citation type="journal article" date="2019" name="Int. J. Syst. Evol. Microbiol.">
        <title>The Global Catalogue of Microorganisms (GCM) 10K type strain sequencing project: providing services to taxonomists for standard genome sequencing and annotation.</title>
        <authorList>
            <consortium name="The Broad Institute Genomics Platform"/>
            <consortium name="The Broad Institute Genome Sequencing Center for Infectious Disease"/>
            <person name="Wu L."/>
            <person name="Ma J."/>
        </authorList>
    </citation>
    <scope>NUCLEOTIDE SEQUENCE [LARGE SCALE GENOMIC DNA]</scope>
    <source>
        <strain evidence="3">CGMCC 4.7676</strain>
    </source>
</reference>
<evidence type="ECO:0000313" key="2">
    <source>
        <dbReference type="EMBL" id="MFC3455443.1"/>
    </source>
</evidence>
<protein>
    <submittedName>
        <fullName evidence="2">ANTAR domain-containing protein</fullName>
    </submittedName>
</protein>
<dbReference type="InterPro" id="IPR011006">
    <property type="entry name" value="CheY-like_superfamily"/>
</dbReference>
<dbReference type="Proteomes" id="UP001595645">
    <property type="component" value="Unassembled WGS sequence"/>
</dbReference>